<gene>
    <name evidence="1" type="ORF">NT02SARS_1240</name>
</gene>
<reference evidence="1 2" key="1">
    <citation type="journal article" date="2012" name="ISME J.">
        <title>Genomic insights to SAR86, an abundant and uncultivated marine bacterial lineage.</title>
        <authorList>
            <person name="Dupont C.L."/>
            <person name="Rusch D.B."/>
            <person name="Yooseph S."/>
            <person name="Lombardo M.J."/>
            <person name="Richter R.A."/>
            <person name="Valas R."/>
            <person name="Novotny M."/>
            <person name="Yee-Greenbaum J."/>
            <person name="Selengut J.D."/>
            <person name="Haft D.H."/>
            <person name="Halpern A.L."/>
            <person name="Lasken R.S."/>
            <person name="Nealson K."/>
            <person name="Friedman R."/>
            <person name="Venter J.C."/>
        </authorList>
    </citation>
    <scope>NUCLEOTIDE SEQUENCE [LARGE SCALE GENOMIC DNA]</scope>
</reference>
<organism evidence="1 2">
    <name type="scientific">SAR86 cluster bacterium SAR86B</name>
    <dbReference type="NCBI Taxonomy" id="1123867"/>
    <lineage>
        <taxon>Bacteria</taxon>
        <taxon>Pseudomonadati</taxon>
        <taxon>Pseudomonadota</taxon>
        <taxon>Gammaproteobacteria</taxon>
        <taxon>SAR86 cluster</taxon>
    </lineage>
</organism>
<name>J4WVM6_9GAMM</name>
<accession>J4WVM6</accession>
<protein>
    <submittedName>
        <fullName evidence="1">Uncharacterized protein</fullName>
    </submittedName>
</protein>
<proteinExistence type="predicted"/>
<evidence type="ECO:0000313" key="1">
    <source>
        <dbReference type="EMBL" id="EJP72420.1"/>
    </source>
</evidence>
<sequence>MEINMKIFECNFETANGDIHHQVHIDWDDKGNLKFAEIDEGEGVQECWNRDSYEHFFTVDAEDIPKFFLYVLRKGFNSDEELTVATLQELCDAYKIKYTTDFWC</sequence>
<dbReference type="EMBL" id="JH611193">
    <property type="protein sequence ID" value="EJP72420.1"/>
    <property type="molecule type" value="Genomic_DNA"/>
</dbReference>
<dbReference type="HOGENOM" id="CLU_2248241_0_0_6"/>
<evidence type="ECO:0000313" key="2">
    <source>
        <dbReference type="Proteomes" id="UP000010116"/>
    </source>
</evidence>
<dbReference type="Proteomes" id="UP000010116">
    <property type="component" value="Unassembled WGS sequence"/>
</dbReference>
<dbReference type="AlphaFoldDB" id="J4WVM6"/>